<sequence length="92" mass="9836">MKKKKAIVKESRKLAKKELTAQIVAALSTVTVNASGNQKKLDKVIAKSAKQLAKKFSSYITATEKPVDATPVAPVKKSVSKKSAAKKEEVPA</sequence>
<name>A0A4R0MSX7_9SPHI</name>
<dbReference type="AlphaFoldDB" id="A0A4R0MSX7"/>
<evidence type="ECO:0000313" key="2">
    <source>
        <dbReference type="Proteomes" id="UP000292884"/>
    </source>
</evidence>
<protein>
    <submittedName>
        <fullName evidence="1">Uncharacterized protein</fullName>
    </submittedName>
</protein>
<dbReference type="Proteomes" id="UP000292884">
    <property type="component" value="Unassembled WGS sequence"/>
</dbReference>
<dbReference type="EMBL" id="SJSK01000003">
    <property type="protein sequence ID" value="TCC90131.1"/>
    <property type="molecule type" value="Genomic_DNA"/>
</dbReference>
<keyword evidence="2" id="KW-1185">Reference proteome</keyword>
<organism evidence="1 2">
    <name type="scientific">Pedobacter frigiditerrae</name>
    <dbReference type="NCBI Taxonomy" id="2530452"/>
    <lineage>
        <taxon>Bacteria</taxon>
        <taxon>Pseudomonadati</taxon>
        <taxon>Bacteroidota</taxon>
        <taxon>Sphingobacteriia</taxon>
        <taxon>Sphingobacteriales</taxon>
        <taxon>Sphingobacteriaceae</taxon>
        <taxon>Pedobacter</taxon>
    </lineage>
</organism>
<evidence type="ECO:0000313" key="1">
    <source>
        <dbReference type="EMBL" id="TCC90131.1"/>
    </source>
</evidence>
<gene>
    <name evidence="1" type="ORF">EZ428_12645</name>
</gene>
<reference evidence="1 2" key="1">
    <citation type="submission" date="2019-02" db="EMBL/GenBank/DDBJ databases">
        <title>Pedobacter sp. RP-1-13 sp. nov., isolated from Arctic soil.</title>
        <authorList>
            <person name="Dahal R.H."/>
        </authorList>
    </citation>
    <scope>NUCLEOTIDE SEQUENCE [LARGE SCALE GENOMIC DNA]</scope>
    <source>
        <strain evidence="1 2">RP-1-13</strain>
    </source>
</reference>
<comment type="caution">
    <text evidence="1">The sequence shown here is derived from an EMBL/GenBank/DDBJ whole genome shotgun (WGS) entry which is preliminary data.</text>
</comment>
<accession>A0A4R0MSX7</accession>
<dbReference type="RefSeq" id="WP_131553533.1">
    <property type="nucleotide sequence ID" value="NZ_SJSK01000003.1"/>
</dbReference>
<proteinExistence type="predicted"/>